<evidence type="ECO:0000259" key="15">
    <source>
        <dbReference type="Pfam" id="PF02214"/>
    </source>
</evidence>
<name>A0AA85ABL3_9TREM</name>
<feature type="transmembrane region" description="Helical" evidence="13">
    <location>
        <begin position="534"/>
        <end position="557"/>
    </location>
</feature>
<dbReference type="Gene3D" id="1.20.120.350">
    <property type="entry name" value="Voltage-gated potassium channels. Chain C"/>
    <property type="match status" value="1"/>
</dbReference>
<evidence type="ECO:0000256" key="2">
    <source>
        <dbReference type="ARBA" id="ARBA00022448"/>
    </source>
</evidence>
<keyword evidence="6" id="KW-0851">Voltage-gated channel</keyword>
<feature type="transmembrane region" description="Helical" evidence="13">
    <location>
        <begin position="295"/>
        <end position="313"/>
    </location>
</feature>
<dbReference type="AlphaFoldDB" id="A0AA85ABL3"/>
<sequence length="1008" mass="113589">MVGTSQSSGKPGDLICLCIGGRLFVTRRATLYRLPDSRLYLIATQGSSNQESNINYTNQLNLGDDFVKSMNDNNSDVASKYLSQSQTSGRLVGNGPNDGALIGGASILPDNIASMVAGNMNLQSASSICRNRGSGFTNPIVNPSHGTDLYQSSSNNPVSLLSPKSTNQFTQLSNAPIMATPPIVYFYDRDPEIFRFVLDYYRTGELHLPSSICGPFVRKELIFWGIDEALIGPCCMPAYMRYDEEKRTKNTLFRDCFEDIDSMQNLVKFSRGWKKWRYRMWLFMDHPSSSLAAKIWASVLLVLMIASVMCYCLSTHDVFRTKSTIMLSTALELNSNSNNNIYNNNNNEENNLMTKQFHTDQKTSYPTFLSTTTNTLNTITAKDKQFNTTFNNPISICYDSLWHPNPKIQKDCSTEPSEGLVTFDISLNCLFTIEFLLKVLLAPDKPKFLTSIVSVFDMVILSSYWVYMSLFYYYYYYPKTTMTNNVELKIELSGYLWLLNILSMTQALRILRIFKISKISRGLRVLILTVKKSIPELVLLGFLLMNGMFLFSSMMYIAEYRVNDTFPDIPQSFWWSIITLTAVGYGDMHPKGGAGYFVGSLTAISGCIVTGLAIPIVGNNFNTYYKYMKNQLMEDKYLKTLRKDMEATGGVSGNKSGLGVAAEKGGLPLPGRKPRNINRRIIRGSKNSKNDTMKSSLVNMMEICTRSIKRLLPTGLVNKNNCKPIGVPKTQTTDSMQLLTENQKLPNVFTRKATIHELNERKNSYKNQNNMSSNNLMSCKKKLSNDKLDIEHRPSLMYPLATDQFLNSLLPSQLSLIPTPQIWVDGEEFDDQLSAASHVFDNNSNNNNHNNNNINTIKSSQSICSTPGIETTETIQNHPDHHYIYSRMSIVSEEILPNSIQISSDIPCCTVLNVSDVIQNDDNIMSSAEDGDDEQENSSWEVKTMKSANKIHMNCEINTIPRKSPSLTISTLKNNNNEDSNYSKKDKNNNNTDNKKIKKPIAKRMNYV</sequence>
<keyword evidence="4 13" id="KW-0812">Transmembrane</keyword>
<dbReference type="Gene3D" id="1.10.287.70">
    <property type="match status" value="1"/>
</dbReference>
<dbReference type="GO" id="GO:0043679">
    <property type="term" value="C:axon terminus"/>
    <property type="evidence" value="ECO:0007669"/>
    <property type="project" value="TreeGrafter"/>
</dbReference>
<feature type="region of interest" description="Disordered" evidence="12">
    <location>
        <begin position="966"/>
        <end position="1008"/>
    </location>
</feature>
<dbReference type="PRINTS" id="PR00169">
    <property type="entry name" value="KCHANNEL"/>
</dbReference>
<dbReference type="InterPro" id="IPR028325">
    <property type="entry name" value="VG_K_chnl"/>
</dbReference>
<keyword evidence="3" id="KW-0633">Potassium transport</keyword>
<evidence type="ECO:0000256" key="5">
    <source>
        <dbReference type="ARBA" id="ARBA00022826"/>
    </source>
</evidence>
<dbReference type="Pfam" id="PF00520">
    <property type="entry name" value="Ion_trans"/>
    <property type="match status" value="1"/>
</dbReference>
<evidence type="ECO:0008006" key="18">
    <source>
        <dbReference type="Google" id="ProtNLM"/>
    </source>
</evidence>
<dbReference type="InterPro" id="IPR003968">
    <property type="entry name" value="K_chnl_volt-dep_Kv"/>
</dbReference>
<dbReference type="GO" id="GO:0008076">
    <property type="term" value="C:voltage-gated potassium channel complex"/>
    <property type="evidence" value="ECO:0007669"/>
    <property type="project" value="InterPro"/>
</dbReference>
<dbReference type="GO" id="GO:0032809">
    <property type="term" value="C:neuronal cell body membrane"/>
    <property type="evidence" value="ECO:0007669"/>
    <property type="project" value="TreeGrafter"/>
</dbReference>
<evidence type="ECO:0000256" key="11">
    <source>
        <dbReference type="ARBA" id="ARBA00023303"/>
    </source>
</evidence>
<proteinExistence type="predicted"/>
<evidence type="ECO:0000313" key="17">
    <source>
        <dbReference type="WBParaSite" id="SMRG1_74960.1"/>
    </source>
</evidence>
<dbReference type="PRINTS" id="PR01491">
    <property type="entry name" value="KVCHANNEL"/>
</dbReference>
<evidence type="ECO:0000256" key="7">
    <source>
        <dbReference type="ARBA" id="ARBA00022958"/>
    </source>
</evidence>
<dbReference type="InterPro" id="IPR003974">
    <property type="entry name" value="K_chnl_volt-dep_Kv3"/>
</dbReference>
<evidence type="ECO:0000256" key="1">
    <source>
        <dbReference type="ARBA" id="ARBA00004141"/>
    </source>
</evidence>
<feature type="transmembrane region" description="Helical" evidence="13">
    <location>
        <begin position="448"/>
        <end position="475"/>
    </location>
</feature>
<dbReference type="FunFam" id="1.10.287.70:FF:000028">
    <property type="entry name" value="potassium voltage-gated channel subfamily D member 3"/>
    <property type="match status" value="1"/>
</dbReference>
<dbReference type="InterPro" id="IPR011333">
    <property type="entry name" value="SKP1/BTB/POZ_sf"/>
</dbReference>
<dbReference type="GO" id="GO:0001508">
    <property type="term" value="P:action potential"/>
    <property type="evidence" value="ECO:0007669"/>
    <property type="project" value="TreeGrafter"/>
</dbReference>
<dbReference type="InterPro" id="IPR027359">
    <property type="entry name" value="Volt_channel_dom_sf"/>
</dbReference>
<dbReference type="Pfam" id="PF02214">
    <property type="entry name" value="BTB_2"/>
    <property type="match status" value="1"/>
</dbReference>
<evidence type="ECO:0000313" key="16">
    <source>
        <dbReference type="Proteomes" id="UP000050790"/>
    </source>
</evidence>
<dbReference type="PRINTS" id="PR01498">
    <property type="entry name" value="SHAWCHANNEL"/>
</dbReference>
<comment type="subcellular location">
    <subcellularLocation>
        <location evidence="1">Membrane</location>
        <topology evidence="1">Multi-pass membrane protein</topology>
    </subcellularLocation>
</comment>
<evidence type="ECO:0000256" key="3">
    <source>
        <dbReference type="ARBA" id="ARBA00022538"/>
    </source>
</evidence>
<dbReference type="Proteomes" id="UP000050790">
    <property type="component" value="Unassembled WGS sequence"/>
</dbReference>
<evidence type="ECO:0000256" key="13">
    <source>
        <dbReference type="SAM" id="Phobius"/>
    </source>
</evidence>
<dbReference type="PANTHER" id="PTHR11537:SF252">
    <property type="entry name" value="POTASSIUM VOLTAGE-GATED CHANNEL PROTEIN SHAW"/>
    <property type="match status" value="1"/>
</dbReference>
<dbReference type="GO" id="GO:0051260">
    <property type="term" value="P:protein homooligomerization"/>
    <property type="evidence" value="ECO:0007669"/>
    <property type="project" value="InterPro"/>
</dbReference>
<keyword evidence="2" id="KW-0813">Transport</keyword>
<dbReference type="SUPFAM" id="SSF54695">
    <property type="entry name" value="POZ domain"/>
    <property type="match status" value="1"/>
</dbReference>
<dbReference type="Gene3D" id="3.30.710.10">
    <property type="entry name" value="Potassium Channel Kv1.1, Chain A"/>
    <property type="match status" value="1"/>
</dbReference>
<dbReference type="InterPro" id="IPR003131">
    <property type="entry name" value="T1-type_BTB"/>
</dbReference>
<feature type="domain" description="Potassium channel tetramerisation-type BTB" evidence="15">
    <location>
        <begin position="179"/>
        <end position="234"/>
    </location>
</feature>
<dbReference type="InterPro" id="IPR005821">
    <property type="entry name" value="Ion_trans_dom"/>
</dbReference>
<feature type="transmembrane region" description="Helical" evidence="13">
    <location>
        <begin position="593"/>
        <end position="618"/>
    </location>
</feature>
<dbReference type="GO" id="GO:0005251">
    <property type="term" value="F:delayed rectifier potassium channel activity"/>
    <property type="evidence" value="ECO:0007669"/>
    <property type="project" value="TreeGrafter"/>
</dbReference>
<keyword evidence="10 13" id="KW-0472">Membrane</keyword>
<keyword evidence="8 13" id="KW-1133">Transmembrane helix</keyword>
<evidence type="ECO:0000256" key="12">
    <source>
        <dbReference type="SAM" id="MobiDB-lite"/>
    </source>
</evidence>
<feature type="transmembrane region" description="Helical" evidence="13">
    <location>
        <begin position="495"/>
        <end position="514"/>
    </location>
</feature>
<feature type="transmembrane region" description="Helical" evidence="13">
    <location>
        <begin position="569"/>
        <end position="586"/>
    </location>
</feature>
<evidence type="ECO:0000259" key="14">
    <source>
        <dbReference type="Pfam" id="PF00520"/>
    </source>
</evidence>
<keyword evidence="9" id="KW-0406">Ion transport</keyword>
<accession>A0AA85ABL3</accession>
<dbReference type="PANTHER" id="PTHR11537">
    <property type="entry name" value="VOLTAGE-GATED POTASSIUM CHANNEL"/>
    <property type="match status" value="1"/>
</dbReference>
<keyword evidence="7" id="KW-0630">Potassium</keyword>
<feature type="domain" description="Ion transport" evidence="14">
    <location>
        <begin position="413"/>
        <end position="626"/>
    </location>
</feature>
<evidence type="ECO:0000256" key="10">
    <source>
        <dbReference type="ARBA" id="ARBA00023136"/>
    </source>
</evidence>
<evidence type="ECO:0000256" key="4">
    <source>
        <dbReference type="ARBA" id="ARBA00022692"/>
    </source>
</evidence>
<dbReference type="GO" id="GO:0045211">
    <property type="term" value="C:postsynaptic membrane"/>
    <property type="evidence" value="ECO:0007669"/>
    <property type="project" value="TreeGrafter"/>
</dbReference>
<protein>
    <recommendedName>
        <fullName evidence="18">BTB domain-containing protein</fullName>
    </recommendedName>
</protein>
<keyword evidence="5" id="KW-0631">Potassium channel</keyword>
<dbReference type="GO" id="GO:0032590">
    <property type="term" value="C:dendrite membrane"/>
    <property type="evidence" value="ECO:0007669"/>
    <property type="project" value="TreeGrafter"/>
</dbReference>
<evidence type="ECO:0000256" key="8">
    <source>
        <dbReference type="ARBA" id="ARBA00022989"/>
    </source>
</evidence>
<dbReference type="GO" id="GO:0042734">
    <property type="term" value="C:presynaptic membrane"/>
    <property type="evidence" value="ECO:0007669"/>
    <property type="project" value="TreeGrafter"/>
</dbReference>
<evidence type="ECO:0000256" key="6">
    <source>
        <dbReference type="ARBA" id="ARBA00022882"/>
    </source>
</evidence>
<keyword evidence="11" id="KW-0407">Ion channel</keyword>
<reference evidence="17" key="1">
    <citation type="submission" date="2023-11" db="UniProtKB">
        <authorList>
            <consortium name="WormBaseParasite"/>
        </authorList>
    </citation>
    <scope>IDENTIFICATION</scope>
</reference>
<dbReference type="SUPFAM" id="SSF81324">
    <property type="entry name" value="Voltage-gated potassium channels"/>
    <property type="match status" value="1"/>
</dbReference>
<evidence type="ECO:0000256" key="9">
    <source>
        <dbReference type="ARBA" id="ARBA00023065"/>
    </source>
</evidence>
<dbReference type="WBParaSite" id="SMRG1_74960.1">
    <property type="protein sequence ID" value="SMRG1_74960.1"/>
    <property type="gene ID" value="SMRG1_74960"/>
</dbReference>
<organism evidence="16 17">
    <name type="scientific">Schistosoma margrebowiei</name>
    <dbReference type="NCBI Taxonomy" id="48269"/>
    <lineage>
        <taxon>Eukaryota</taxon>
        <taxon>Metazoa</taxon>
        <taxon>Spiralia</taxon>
        <taxon>Lophotrochozoa</taxon>
        <taxon>Platyhelminthes</taxon>
        <taxon>Trematoda</taxon>
        <taxon>Digenea</taxon>
        <taxon>Strigeidida</taxon>
        <taxon>Schistosomatoidea</taxon>
        <taxon>Schistosomatidae</taxon>
        <taxon>Schistosoma</taxon>
    </lineage>
</organism>